<sequence length="140" mass="15985">MSNITEKKNKVGLLRLSEDEIRIQVDKYNDLKFRQSYRGISVILLILSLIITLIGFLRGSIDVMTAGLALVIYLPLAYFIFKGKKAAMIIALVIITLDKAYQISQVPNPFILVWWAIFAIYLSRSYLVEKSRETRALSLD</sequence>
<keyword evidence="1" id="KW-0472">Membrane</keyword>
<dbReference type="STRING" id="1817821.A2717_02270"/>
<organism evidence="2 3">
    <name type="scientific">Candidatus Doudnabacteria bacterium RIFCSPHIGHO2_01_FULL_41_86</name>
    <dbReference type="NCBI Taxonomy" id="1817821"/>
    <lineage>
        <taxon>Bacteria</taxon>
        <taxon>Candidatus Doudnaibacteriota</taxon>
    </lineage>
</organism>
<evidence type="ECO:0000313" key="2">
    <source>
        <dbReference type="EMBL" id="OGE74344.1"/>
    </source>
</evidence>
<accession>A0A1F5N9R9</accession>
<reference evidence="2 3" key="1">
    <citation type="journal article" date="2016" name="Nat. Commun.">
        <title>Thousands of microbial genomes shed light on interconnected biogeochemical processes in an aquifer system.</title>
        <authorList>
            <person name="Anantharaman K."/>
            <person name="Brown C.T."/>
            <person name="Hug L.A."/>
            <person name="Sharon I."/>
            <person name="Castelle C.J."/>
            <person name="Probst A.J."/>
            <person name="Thomas B.C."/>
            <person name="Singh A."/>
            <person name="Wilkins M.J."/>
            <person name="Karaoz U."/>
            <person name="Brodie E.L."/>
            <person name="Williams K.H."/>
            <person name="Hubbard S.S."/>
            <person name="Banfield J.F."/>
        </authorList>
    </citation>
    <scope>NUCLEOTIDE SEQUENCE [LARGE SCALE GENOMIC DNA]</scope>
</reference>
<comment type="caution">
    <text evidence="2">The sequence shown here is derived from an EMBL/GenBank/DDBJ whole genome shotgun (WGS) entry which is preliminary data.</text>
</comment>
<evidence type="ECO:0000256" key="1">
    <source>
        <dbReference type="SAM" id="Phobius"/>
    </source>
</evidence>
<dbReference type="EMBL" id="MFEH01000001">
    <property type="protein sequence ID" value="OGE74344.1"/>
    <property type="molecule type" value="Genomic_DNA"/>
</dbReference>
<dbReference type="Proteomes" id="UP000177610">
    <property type="component" value="Unassembled WGS sequence"/>
</dbReference>
<keyword evidence="1" id="KW-1133">Transmembrane helix</keyword>
<evidence type="ECO:0000313" key="3">
    <source>
        <dbReference type="Proteomes" id="UP000177610"/>
    </source>
</evidence>
<feature type="transmembrane region" description="Helical" evidence="1">
    <location>
        <begin position="86"/>
        <end position="104"/>
    </location>
</feature>
<name>A0A1F5N9R9_9BACT</name>
<proteinExistence type="predicted"/>
<dbReference type="AlphaFoldDB" id="A0A1F5N9R9"/>
<feature type="transmembrane region" description="Helical" evidence="1">
    <location>
        <begin position="37"/>
        <end position="57"/>
    </location>
</feature>
<feature type="transmembrane region" description="Helical" evidence="1">
    <location>
        <begin position="63"/>
        <end position="81"/>
    </location>
</feature>
<feature type="transmembrane region" description="Helical" evidence="1">
    <location>
        <begin position="110"/>
        <end position="127"/>
    </location>
</feature>
<keyword evidence="1" id="KW-0812">Transmembrane</keyword>
<gene>
    <name evidence="2" type="ORF">A2717_02270</name>
</gene>
<protein>
    <submittedName>
        <fullName evidence="2">Uncharacterized protein</fullName>
    </submittedName>
</protein>